<dbReference type="PROSITE" id="PS50929">
    <property type="entry name" value="ABC_TM1F"/>
    <property type="match status" value="1"/>
</dbReference>
<dbReference type="AlphaFoldDB" id="A0A6I6E224"/>
<keyword evidence="7 10" id="KW-0472">Membrane</keyword>
<evidence type="ECO:0000259" key="11">
    <source>
        <dbReference type="PROSITE" id="PS50893"/>
    </source>
</evidence>
<dbReference type="InterPro" id="IPR050835">
    <property type="entry name" value="ABC_transporter_sub-D"/>
</dbReference>
<name>A0A6I6E224_THETI</name>
<evidence type="ECO:0000256" key="2">
    <source>
        <dbReference type="ARBA" id="ARBA00022448"/>
    </source>
</evidence>
<sequence length="601" mass="67980">MRLPWSLLNALKVPITPTIWSCFVSMLKQLGASEVGGQVKWRFVLLILLLFGINGLNVINSYVNRDFMTAIEHQDMGGFILYALLFIFVMGVSTVVAVIYRYTEERLGLLWRKWLTERVIDRYLSERTYFRLHVNGELLNPDQRISEDIRALTATTLSFTLMFLNASFTVIAFSGVLWTISPMLFAVAVAYSILGSLLTIYLGKPLVKLNYDQLDCEANFRARLVHVRENAESVALLRREERLRARLRDRLNQLTANFQRIIEVNRNLGFFTTGYNHLIQIIPVLLVAPLFIQGEAQFGVIAQSAVAFGHLLGAFSLIVTQFQSISNYTAVVARLNALREAMNQARPEQAPHVEFCEACGSIAFEHLTLRSPRDGRVLIRDLSLSLPVGVNLLVRSTSKAAEKALFRATADLWPHGEGRILHPGHDAIFFLPERPYMPPGTLREVLLRPCQEPWLPDWKIQDTLESLHLTPTLHRAGGLDTEHNWSDLLSLGEQQRLSFARVLLAEPRFVFLDHPSRSLSECSIGELLNLLRRQGITYLTLGDAEDDPHFYDRLLEIASDGSWCLRPPTSDDHQAGASPLPNPARRQTDWDQNTASGRSED</sequence>
<keyword evidence="5 13" id="KW-0067">ATP-binding</keyword>
<evidence type="ECO:0000256" key="10">
    <source>
        <dbReference type="SAM" id="Phobius"/>
    </source>
</evidence>
<keyword evidence="2" id="KW-0813">Transport</keyword>
<feature type="domain" description="ABC transporter" evidence="11">
    <location>
        <begin position="362"/>
        <end position="584"/>
    </location>
</feature>
<protein>
    <submittedName>
        <fullName evidence="13">ABC transporter ATP-binding protein/permease</fullName>
    </submittedName>
</protein>
<feature type="transmembrane region" description="Helical" evidence="10">
    <location>
        <begin position="298"/>
        <end position="319"/>
    </location>
</feature>
<comment type="subcellular location">
    <subcellularLocation>
        <location evidence="1">Cell membrane</location>
        <topology evidence="1">Multi-pass membrane protein</topology>
    </subcellularLocation>
</comment>
<dbReference type="OrthoDB" id="9810134at2"/>
<dbReference type="InterPro" id="IPR027417">
    <property type="entry name" value="P-loop_NTPase"/>
</dbReference>
<dbReference type="GO" id="GO:0005886">
    <property type="term" value="C:plasma membrane"/>
    <property type="evidence" value="ECO:0007669"/>
    <property type="project" value="UniProtKB-SubCell"/>
</dbReference>
<dbReference type="Gene3D" id="3.40.50.300">
    <property type="entry name" value="P-loop containing nucleotide triphosphate hydrolases"/>
    <property type="match status" value="1"/>
</dbReference>
<evidence type="ECO:0000256" key="4">
    <source>
        <dbReference type="ARBA" id="ARBA00022741"/>
    </source>
</evidence>
<proteinExistence type="predicted"/>
<dbReference type="PANTHER" id="PTHR11384">
    <property type="entry name" value="ATP-BINDING CASSETTE, SUB-FAMILY D MEMBER"/>
    <property type="match status" value="1"/>
</dbReference>
<dbReference type="InterPro" id="IPR003439">
    <property type="entry name" value="ABC_transporter-like_ATP-bd"/>
</dbReference>
<dbReference type="SUPFAM" id="SSF52540">
    <property type="entry name" value="P-loop containing nucleoside triphosphate hydrolases"/>
    <property type="match status" value="1"/>
</dbReference>
<feature type="region of interest" description="Disordered" evidence="9">
    <location>
        <begin position="566"/>
        <end position="601"/>
    </location>
</feature>
<keyword evidence="8" id="KW-0175">Coiled coil</keyword>
<evidence type="ECO:0000256" key="6">
    <source>
        <dbReference type="ARBA" id="ARBA00022989"/>
    </source>
</evidence>
<dbReference type="PROSITE" id="PS50893">
    <property type="entry name" value="ABC_TRANSPORTER_2"/>
    <property type="match status" value="1"/>
</dbReference>
<dbReference type="PROSITE" id="PS00211">
    <property type="entry name" value="ABC_TRANSPORTER_1"/>
    <property type="match status" value="1"/>
</dbReference>
<dbReference type="InterPro" id="IPR017871">
    <property type="entry name" value="ABC_transporter-like_CS"/>
</dbReference>
<dbReference type="KEGG" id="ttp:E6P07_01155"/>
<evidence type="ECO:0000256" key="8">
    <source>
        <dbReference type="SAM" id="Coils"/>
    </source>
</evidence>
<dbReference type="Proteomes" id="UP000426424">
    <property type="component" value="Chromosome"/>
</dbReference>
<evidence type="ECO:0000256" key="9">
    <source>
        <dbReference type="SAM" id="MobiDB-lite"/>
    </source>
</evidence>
<dbReference type="SUPFAM" id="SSF90123">
    <property type="entry name" value="ABC transporter transmembrane region"/>
    <property type="match status" value="1"/>
</dbReference>
<keyword evidence="3 10" id="KW-0812">Transmembrane</keyword>
<keyword evidence="4" id="KW-0547">Nucleotide-binding</keyword>
<evidence type="ECO:0000256" key="7">
    <source>
        <dbReference type="ARBA" id="ARBA00023136"/>
    </source>
</evidence>
<dbReference type="RefSeq" id="WP_153973921.1">
    <property type="nucleotide sequence ID" value="NZ_CP039268.1"/>
</dbReference>
<keyword evidence="14" id="KW-1185">Reference proteome</keyword>
<dbReference type="GO" id="GO:0140359">
    <property type="term" value="F:ABC-type transporter activity"/>
    <property type="evidence" value="ECO:0007669"/>
    <property type="project" value="InterPro"/>
</dbReference>
<gene>
    <name evidence="13" type="ORF">E6P07_01155</name>
</gene>
<dbReference type="InterPro" id="IPR011527">
    <property type="entry name" value="ABC1_TM_dom"/>
</dbReference>
<evidence type="ECO:0000313" key="13">
    <source>
        <dbReference type="EMBL" id="QGU31722.1"/>
    </source>
</evidence>
<feature type="transmembrane region" description="Helical" evidence="10">
    <location>
        <begin position="79"/>
        <end position="103"/>
    </location>
</feature>
<evidence type="ECO:0000313" key="14">
    <source>
        <dbReference type="Proteomes" id="UP000426424"/>
    </source>
</evidence>
<feature type="compositionally biased region" description="Polar residues" evidence="9">
    <location>
        <begin position="590"/>
        <end position="601"/>
    </location>
</feature>
<evidence type="ECO:0000256" key="3">
    <source>
        <dbReference type="ARBA" id="ARBA00022692"/>
    </source>
</evidence>
<dbReference type="InterPro" id="IPR036640">
    <property type="entry name" value="ABC1_TM_sf"/>
</dbReference>
<evidence type="ECO:0000256" key="1">
    <source>
        <dbReference type="ARBA" id="ARBA00004651"/>
    </source>
</evidence>
<reference evidence="13 14" key="1">
    <citation type="submission" date="2019-12" db="EMBL/GenBank/DDBJ databases">
        <title>The complete genome of the thermophilic, anoxygenic phototrophic gammaproteobacterium Thermochromatium tepidum.</title>
        <authorList>
            <person name="Sattley W.M."/>
            <person name="Swingley W.D."/>
            <person name="Burchell B.M."/>
            <person name="Gurbani S.A."/>
            <person name="Kujawa C.M."/>
            <person name="Nuccio D.A."/>
            <person name="Schladweiler J."/>
            <person name="Shaffer K.N."/>
            <person name="Stokes L.M."/>
            <person name="Touchman J.W."/>
            <person name="Blankenship R.E."/>
            <person name="Madigan M.T."/>
        </authorList>
    </citation>
    <scope>NUCLEOTIDE SEQUENCE [LARGE SCALE GENOMIC DNA]</scope>
    <source>
        <strain evidence="13 14">ATCC 43061</strain>
    </source>
</reference>
<keyword evidence="6 10" id="KW-1133">Transmembrane helix</keyword>
<evidence type="ECO:0000256" key="5">
    <source>
        <dbReference type="ARBA" id="ARBA00022840"/>
    </source>
</evidence>
<feature type="coiled-coil region" evidence="8">
    <location>
        <begin position="237"/>
        <end position="264"/>
    </location>
</feature>
<accession>A0A6I6E224</accession>
<organism evidence="13 14">
    <name type="scientific">Thermochromatium tepidum ATCC 43061</name>
    <dbReference type="NCBI Taxonomy" id="316276"/>
    <lineage>
        <taxon>Bacteria</taxon>
        <taxon>Pseudomonadati</taxon>
        <taxon>Pseudomonadota</taxon>
        <taxon>Gammaproteobacteria</taxon>
        <taxon>Chromatiales</taxon>
        <taxon>Chromatiaceae</taxon>
        <taxon>Thermochromatium</taxon>
    </lineage>
</organism>
<feature type="transmembrane region" description="Helical" evidence="10">
    <location>
        <begin position="268"/>
        <end position="292"/>
    </location>
</feature>
<dbReference type="PANTHER" id="PTHR11384:SF59">
    <property type="entry name" value="LYSOSOMAL COBALAMIN TRANSPORTER ABCD4"/>
    <property type="match status" value="1"/>
</dbReference>
<dbReference type="GO" id="GO:0016887">
    <property type="term" value="F:ATP hydrolysis activity"/>
    <property type="evidence" value="ECO:0007669"/>
    <property type="project" value="InterPro"/>
</dbReference>
<dbReference type="EMBL" id="CP039268">
    <property type="protein sequence ID" value="QGU31722.1"/>
    <property type="molecule type" value="Genomic_DNA"/>
</dbReference>
<feature type="domain" description="ABC transmembrane type-1" evidence="12">
    <location>
        <begin position="44"/>
        <end position="327"/>
    </location>
</feature>
<feature type="transmembrane region" description="Helical" evidence="10">
    <location>
        <begin position="183"/>
        <end position="203"/>
    </location>
</feature>
<feature type="transmembrane region" description="Helical" evidence="10">
    <location>
        <begin position="151"/>
        <end position="177"/>
    </location>
</feature>
<dbReference type="Gene3D" id="1.20.1560.10">
    <property type="entry name" value="ABC transporter type 1, transmembrane domain"/>
    <property type="match status" value="1"/>
</dbReference>
<feature type="transmembrane region" description="Helical" evidence="10">
    <location>
        <begin position="39"/>
        <end position="59"/>
    </location>
</feature>
<dbReference type="GO" id="GO:0005524">
    <property type="term" value="F:ATP binding"/>
    <property type="evidence" value="ECO:0007669"/>
    <property type="project" value="UniProtKB-KW"/>
</dbReference>
<evidence type="ECO:0000259" key="12">
    <source>
        <dbReference type="PROSITE" id="PS50929"/>
    </source>
</evidence>
<dbReference type="Pfam" id="PF06472">
    <property type="entry name" value="ABC_membrane_2"/>
    <property type="match status" value="1"/>
</dbReference>